<keyword evidence="2" id="KW-1185">Reference proteome</keyword>
<reference evidence="1" key="1">
    <citation type="submission" date="2019-11" db="EMBL/GenBank/DDBJ databases">
        <title>Nori genome reveals adaptations in red seaweeds to the harsh intertidal environment.</title>
        <authorList>
            <person name="Wang D."/>
            <person name="Mao Y."/>
        </authorList>
    </citation>
    <scope>NUCLEOTIDE SEQUENCE</scope>
    <source>
        <tissue evidence="1">Gametophyte</tissue>
    </source>
</reference>
<gene>
    <name evidence="1" type="ORF">I4F81_000233</name>
</gene>
<proteinExistence type="predicted"/>
<comment type="caution">
    <text evidence="1">The sequence shown here is derived from an EMBL/GenBank/DDBJ whole genome shotgun (WGS) entry which is preliminary data.</text>
</comment>
<evidence type="ECO:0000313" key="1">
    <source>
        <dbReference type="EMBL" id="KAK1857617.1"/>
    </source>
</evidence>
<dbReference type="EMBL" id="CM020618">
    <property type="protein sequence ID" value="KAK1857617.1"/>
    <property type="molecule type" value="Genomic_DNA"/>
</dbReference>
<sequence length="245" mass="25168">MAAALPPRNIGGTTKALKAALQAALQARLSRVVVELPAGARYGVEKAAADGSDDPSARGGGAAAPTAATAAVSDRELARLVVAMFAGNGLGIVALFRDGPAAAAAAKAWGGGAASDCRITSWDALARLARLADDAGPGTVLVILNGRLDIVPHPSPALRDHFTGATSPWTRVLLFRPGPHPGWAGGVLYRQFPDPYVLCRKARLGPPVRLAEFPDQPPSLDEMDAALRAASDAEGSTVCAYLYTT</sequence>
<accession>A0ACC3BIK8</accession>
<name>A0ACC3BIK8_PYRYE</name>
<organism evidence="1 2">
    <name type="scientific">Pyropia yezoensis</name>
    <name type="common">Susabi-nori</name>
    <name type="synonym">Porphyra yezoensis</name>
    <dbReference type="NCBI Taxonomy" id="2788"/>
    <lineage>
        <taxon>Eukaryota</taxon>
        <taxon>Rhodophyta</taxon>
        <taxon>Bangiophyceae</taxon>
        <taxon>Bangiales</taxon>
        <taxon>Bangiaceae</taxon>
        <taxon>Pyropia</taxon>
    </lineage>
</organism>
<dbReference type="Proteomes" id="UP000798662">
    <property type="component" value="Chromosome 1"/>
</dbReference>
<evidence type="ECO:0000313" key="2">
    <source>
        <dbReference type="Proteomes" id="UP000798662"/>
    </source>
</evidence>
<protein>
    <submittedName>
        <fullName evidence="1">Uncharacterized protein</fullName>
    </submittedName>
</protein>